<dbReference type="Proteomes" id="UP000190102">
    <property type="component" value="Unassembled WGS sequence"/>
</dbReference>
<feature type="domain" description="Thioredoxin" evidence="3">
    <location>
        <begin position="33"/>
        <end position="173"/>
    </location>
</feature>
<keyword evidence="2" id="KW-0732">Signal</keyword>
<dbReference type="GO" id="GO:0016209">
    <property type="term" value="F:antioxidant activity"/>
    <property type="evidence" value="ECO:0007669"/>
    <property type="project" value="InterPro"/>
</dbReference>
<protein>
    <submittedName>
        <fullName evidence="4">Thiol-disulfide isomerase or thioredoxin</fullName>
    </submittedName>
</protein>
<feature type="chain" id="PRO_5012368755" evidence="2">
    <location>
        <begin position="32"/>
        <end position="175"/>
    </location>
</feature>
<dbReference type="STRING" id="115783.SAMN02745119_01335"/>
<feature type="signal peptide" evidence="2">
    <location>
        <begin position="1"/>
        <end position="31"/>
    </location>
</feature>
<dbReference type="InterPro" id="IPR017937">
    <property type="entry name" value="Thioredoxin_CS"/>
</dbReference>
<dbReference type="GO" id="GO:0016853">
    <property type="term" value="F:isomerase activity"/>
    <property type="evidence" value="ECO:0007669"/>
    <property type="project" value="UniProtKB-KW"/>
</dbReference>
<organism evidence="4 5">
    <name type="scientific">Trichlorobacter thiogenes</name>
    <dbReference type="NCBI Taxonomy" id="115783"/>
    <lineage>
        <taxon>Bacteria</taxon>
        <taxon>Pseudomonadati</taxon>
        <taxon>Thermodesulfobacteriota</taxon>
        <taxon>Desulfuromonadia</taxon>
        <taxon>Geobacterales</taxon>
        <taxon>Geobacteraceae</taxon>
        <taxon>Trichlorobacter</taxon>
    </lineage>
</organism>
<gene>
    <name evidence="4" type="ORF">SAMN02745119_01335</name>
</gene>
<keyword evidence="4" id="KW-0413">Isomerase</keyword>
<dbReference type="EMBL" id="FUWR01000005">
    <property type="protein sequence ID" value="SJZ67327.1"/>
    <property type="molecule type" value="Genomic_DNA"/>
</dbReference>
<evidence type="ECO:0000313" key="4">
    <source>
        <dbReference type="EMBL" id="SJZ67327.1"/>
    </source>
</evidence>
<keyword evidence="1" id="KW-0676">Redox-active center</keyword>
<name>A0A1T4MKD9_9BACT</name>
<evidence type="ECO:0000256" key="2">
    <source>
        <dbReference type="SAM" id="SignalP"/>
    </source>
</evidence>
<evidence type="ECO:0000313" key="5">
    <source>
        <dbReference type="Proteomes" id="UP000190102"/>
    </source>
</evidence>
<dbReference type="PROSITE" id="PS51352">
    <property type="entry name" value="THIOREDOXIN_2"/>
    <property type="match status" value="1"/>
</dbReference>
<dbReference type="SUPFAM" id="SSF52833">
    <property type="entry name" value="Thioredoxin-like"/>
    <property type="match status" value="1"/>
</dbReference>
<dbReference type="PANTHER" id="PTHR42852:SF18">
    <property type="entry name" value="CHROMOSOME UNDETERMINED SCAFFOLD_47, WHOLE GENOME SHOTGUN SEQUENCE"/>
    <property type="match status" value="1"/>
</dbReference>
<dbReference type="OrthoDB" id="9813820at2"/>
<dbReference type="Pfam" id="PF00578">
    <property type="entry name" value="AhpC-TSA"/>
    <property type="match status" value="1"/>
</dbReference>
<dbReference type="InterPro" id="IPR000866">
    <property type="entry name" value="AhpC/TSA"/>
</dbReference>
<evidence type="ECO:0000256" key="1">
    <source>
        <dbReference type="ARBA" id="ARBA00023284"/>
    </source>
</evidence>
<dbReference type="PROSITE" id="PS00194">
    <property type="entry name" value="THIOREDOXIN_1"/>
    <property type="match status" value="1"/>
</dbReference>
<dbReference type="GO" id="GO:0016491">
    <property type="term" value="F:oxidoreductase activity"/>
    <property type="evidence" value="ECO:0007669"/>
    <property type="project" value="InterPro"/>
</dbReference>
<proteinExistence type="predicted"/>
<dbReference type="InterPro" id="IPR050553">
    <property type="entry name" value="Thioredoxin_ResA/DsbE_sf"/>
</dbReference>
<dbReference type="CDD" id="cd02966">
    <property type="entry name" value="TlpA_like_family"/>
    <property type="match status" value="1"/>
</dbReference>
<evidence type="ECO:0000259" key="3">
    <source>
        <dbReference type="PROSITE" id="PS51352"/>
    </source>
</evidence>
<keyword evidence="5" id="KW-1185">Reference proteome</keyword>
<dbReference type="InterPro" id="IPR013766">
    <property type="entry name" value="Thioredoxin_domain"/>
</dbReference>
<sequence>MLPRFNQRIFRAVTLVVTALLLSLAPLDSDAAPRRNQPAPAFKTFSIKGQPISSEGLKGSVVLLDFWATWCPPCRESIPHLAELHRKYGKQGLVVVGMSVDEGGERTVKEYVERQAIPYQIVMASGKISSDYGVRALPVLYVIDKNGVVREQVMGFSDQAGKVIENLIKKLLNEK</sequence>
<dbReference type="InterPro" id="IPR036249">
    <property type="entry name" value="Thioredoxin-like_sf"/>
</dbReference>
<reference evidence="5" key="1">
    <citation type="submission" date="2017-02" db="EMBL/GenBank/DDBJ databases">
        <authorList>
            <person name="Varghese N."/>
            <person name="Submissions S."/>
        </authorList>
    </citation>
    <scope>NUCLEOTIDE SEQUENCE [LARGE SCALE GENOMIC DNA]</scope>
    <source>
        <strain evidence="5">ATCC BAA-34</strain>
    </source>
</reference>
<dbReference type="Gene3D" id="3.40.30.10">
    <property type="entry name" value="Glutaredoxin"/>
    <property type="match status" value="1"/>
</dbReference>
<dbReference type="AlphaFoldDB" id="A0A1T4MKD9"/>
<accession>A0A1T4MKD9</accession>
<dbReference type="PANTHER" id="PTHR42852">
    <property type="entry name" value="THIOL:DISULFIDE INTERCHANGE PROTEIN DSBE"/>
    <property type="match status" value="1"/>
</dbReference>